<proteinExistence type="predicted"/>
<evidence type="ECO:0000313" key="3">
    <source>
        <dbReference type="Proteomes" id="UP000813444"/>
    </source>
</evidence>
<dbReference type="Proteomes" id="UP000813444">
    <property type="component" value="Unassembled WGS sequence"/>
</dbReference>
<evidence type="ECO:0000256" key="1">
    <source>
        <dbReference type="SAM" id="MobiDB-lite"/>
    </source>
</evidence>
<keyword evidence="3" id="KW-1185">Reference proteome</keyword>
<organism evidence="2 3">
    <name type="scientific">Stachybotrys elegans</name>
    <dbReference type="NCBI Taxonomy" id="80388"/>
    <lineage>
        <taxon>Eukaryota</taxon>
        <taxon>Fungi</taxon>
        <taxon>Dikarya</taxon>
        <taxon>Ascomycota</taxon>
        <taxon>Pezizomycotina</taxon>
        <taxon>Sordariomycetes</taxon>
        <taxon>Hypocreomycetidae</taxon>
        <taxon>Hypocreales</taxon>
        <taxon>Stachybotryaceae</taxon>
        <taxon>Stachybotrys</taxon>
    </lineage>
</organism>
<name>A0A8K0T046_9HYPO</name>
<dbReference type="AlphaFoldDB" id="A0A8K0T046"/>
<protein>
    <submittedName>
        <fullName evidence="2">Uncharacterized protein</fullName>
    </submittedName>
</protein>
<gene>
    <name evidence="2" type="ORF">B0I35DRAFT_189204</name>
</gene>
<dbReference type="EMBL" id="JAGPNK010000004">
    <property type="protein sequence ID" value="KAH7322856.1"/>
    <property type="molecule type" value="Genomic_DNA"/>
</dbReference>
<feature type="region of interest" description="Disordered" evidence="1">
    <location>
        <begin position="98"/>
        <end position="117"/>
    </location>
</feature>
<sequence>MSIMCILCNARNPNQSLAMLQCCVSKRCPTATSPPPSRRIVLNVSSSHNSESNAVRVPSTSRLVSLPSPAERILQQPAGRLVREEPRRTHGTNWLCAKQSKAKQQTGKRGASVGEPSVGRLMGTNHVVPLASCPVLLCGRNRFLSHGGNAMFQVPLHGSITPKSYAARVLAYQTSSWLFLGHGLLHCPPSHHFIRHSVRTIVALPLERTIPHAYSHHDIAKADSLFAAVEHCIIDSSDPAGSSCQWATVDHRTLCGRE</sequence>
<accession>A0A8K0T046</accession>
<comment type="caution">
    <text evidence="2">The sequence shown here is derived from an EMBL/GenBank/DDBJ whole genome shotgun (WGS) entry which is preliminary data.</text>
</comment>
<evidence type="ECO:0000313" key="2">
    <source>
        <dbReference type="EMBL" id="KAH7322856.1"/>
    </source>
</evidence>
<reference evidence="2" key="1">
    <citation type="journal article" date="2021" name="Nat. Commun.">
        <title>Genetic determinants of endophytism in the Arabidopsis root mycobiome.</title>
        <authorList>
            <person name="Mesny F."/>
            <person name="Miyauchi S."/>
            <person name="Thiergart T."/>
            <person name="Pickel B."/>
            <person name="Atanasova L."/>
            <person name="Karlsson M."/>
            <person name="Huettel B."/>
            <person name="Barry K.W."/>
            <person name="Haridas S."/>
            <person name="Chen C."/>
            <person name="Bauer D."/>
            <person name="Andreopoulos W."/>
            <person name="Pangilinan J."/>
            <person name="LaButti K."/>
            <person name="Riley R."/>
            <person name="Lipzen A."/>
            <person name="Clum A."/>
            <person name="Drula E."/>
            <person name="Henrissat B."/>
            <person name="Kohler A."/>
            <person name="Grigoriev I.V."/>
            <person name="Martin F.M."/>
            <person name="Hacquard S."/>
        </authorList>
    </citation>
    <scope>NUCLEOTIDE SEQUENCE</scope>
    <source>
        <strain evidence="2">MPI-CAGE-CH-0235</strain>
    </source>
</reference>